<evidence type="ECO:0000259" key="6">
    <source>
        <dbReference type="PROSITE" id="PS50977"/>
    </source>
</evidence>
<dbReference type="PANTHER" id="PTHR30055">
    <property type="entry name" value="HTH-TYPE TRANSCRIPTIONAL REGULATOR RUTR"/>
    <property type="match status" value="1"/>
</dbReference>
<dbReference type="GO" id="GO:0003700">
    <property type="term" value="F:DNA-binding transcription factor activity"/>
    <property type="evidence" value="ECO:0007669"/>
    <property type="project" value="TreeGrafter"/>
</dbReference>
<sequence>MSLDPGLDRSRLPRGTHGLDRSAVESSQRGRLHYAVLEAVSEFGYTATTVAHIVARANVSRRTFYQFYRDRDDCFADAFTAATEFAIINLDLAVAGADRGEWRALLRTTLTAYLHLLADNSSCAQALHVECLVAGPVVAQQRMAVKATLADRMRAVFRIGRRCGDIPVDIPAGAFDAVIGAIDDRIRDCLNGPGSAALPDQAALLYRITLALFGVPDWER</sequence>
<dbReference type="STRING" id="1210086.GCA_001613105_05482"/>
<dbReference type="InterPro" id="IPR050109">
    <property type="entry name" value="HTH-type_TetR-like_transc_reg"/>
</dbReference>
<keyword evidence="3" id="KW-0804">Transcription</keyword>
<name>A0A370I3G9_9NOCA</name>
<dbReference type="Gene3D" id="1.10.357.10">
    <property type="entry name" value="Tetracycline Repressor, domain 2"/>
    <property type="match status" value="1"/>
</dbReference>
<evidence type="ECO:0000313" key="8">
    <source>
        <dbReference type="Proteomes" id="UP000254869"/>
    </source>
</evidence>
<dbReference type="Proteomes" id="UP000254869">
    <property type="component" value="Unassembled WGS sequence"/>
</dbReference>
<evidence type="ECO:0000256" key="1">
    <source>
        <dbReference type="ARBA" id="ARBA00023015"/>
    </source>
</evidence>
<dbReference type="InterPro" id="IPR009057">
    <property type="entry name" value="Homeodomain-like_sf"/>
</dbReference>
<protein>
    <submittedName>
        <fullName evidence="7">TetR family transcriptional regulator</fullName>
    </submittedName>
</protein>
<comment type="caution">
    <text evidence="7">The sequence shown here is derived from an EMBL/GenBank/DDBJ whole genome shotgun (WGS) entry which is preliminary data.</text>
</comment>
<feature type="domain" description="HTH tetR-type" evidence="6">
    <location>
        <begin position="26"/>
        <end position="86"/>
    </location>
</feature>
<dbReference type="PANTHER" id="PTHR30055:SF234">
    <property type="entry name" value="HTH-TYPE TRANSCRIPTIONAL REGULATOR BETI"/>
    <property type="match status" value="1"/>
</dbReference>
<proteinExistence type="predicted"/>
<dbReference type="InterPro" id="IPR001647">
    <property type="entry name" value="HTH_TetR"/>
</dbReference>
<evidence type="ECO:0000256" key="3">
    <source>
        <dbReference type="ARBA" id="ARBA00023163"/>
    </source>
</evidence>
<dbReference type="PROSITE" id="PS50977">
    <property type="entry name" value="HTH_TETR_2"/>
    <property type="match status" value="1"/>
</dbReference>
<keyword evidence="8" id="KW-1185">Reference proteome</keyword>
<accession>A0A370I3G9</accession>
<dbReference type="SUPFAM" id="SSF46689">
    <property type="entry name" value="Homeodomain-like"/>
    <property type="match status" value="1"/>
</dbReference>
<dbReference type="EMBL" id="QQBC01000009">
    <property type="protein sequence ID" value="RDI63854.1"/>
    <property type="molecule type" value="Genomic_DNA"/>
</dbReference>
<evidence type="ECO:0000256" key="5">
    <source>
        <dbReference type="SAM" id="MobiDB-lite"/>
    </source>
</evidence>
<dbReference type="Pfam" id="PF00440">
    <property type="entry name" value="TetR_N"/>
    <property type="match status" value="1"/>
</dbReference>
<feature type="region of interest" description="Disordered" evidence="5">
    <location>
        <begin position="1"/>
        <end position="24"/>
    </location>
</feature>
<evidence type="ECO:0000313" key="7">
    <source>
        <dbReference type="EMBL" id="RDI63854.1"/>
    </source>
</evidence>
<feature type="DNA-binding region" description="H-T-H motif" evidence="4">
    <location>
        <begin position="49"/>
        <end position="68"/>
    </location>
</feature>
<gene>
    <name evidence="7" type="ORF">DFR76_109194</name>
</gene>
<keyword evidence="1" id="KW-0805">Transcription regulation</keyword>
<organism evidence="7 8">
    <name type="scientific">Nocardia pseudobrasiliensis</name>
    <dbReference type="NCBI Taxonomy" id="45979"/>
    <lineage>
        <taxon>Bacteria</taxon>
        <taxon>Bacillati</taxon>
        <taxon>Actinomycetota</taxon>
        <taxon>Actinomycetes</taxon>
        <taxon>Mycobacteriales</taxon>
        <taxon>Nocardiaceae</taxon>
        <taxon>Nocardia</taxon>
    </lineage>
</organism>
<keyword evidence="2 4" id="KW-0238">DNA-binding</keyword>
<evidence type="ECO:0000256" key="4">
    <source>
        <dbReference type="PROSITE-ProRule" id="PRU00335"/>
    </source>
</evidence>
<reference evidence="7 8" key="1">
    <citation type="submission" date="2018-07" db="EMBL/GenBank/DDBJ databases">
        <title>Genomic Encyclopedia of Type Strains, Phase IV (KMG-IV): sequencing the most valuable type-strain genomes for metagenomic binning, comparative biology and taxonomic classification.</title>
        <authorList>
            <person name="Goeker M."/>
        </authorList>
    </citation>
    <scope>NUCLEOTIDE SEQUENCE [LARGE SCALE GENOMIC DNA]</scope>
    <source>
        <strain evidence="7 8">DSM 44290</strain>
    </source>
</reference>
<evidence type="ECO:0000256" key="2">
    <source>
        <dbReference type="ARBA" id="ARBA00023125"/>
    </source>
</evidence>
<dbReference type="RefSeq" id="WP_068003491.1">
    <property type="nucleotide sequence ID" value="NZ_QQBC01000009.1"/>
</dbReference>
<dbReference type="GO" id="GO:0000976">
    <property type="term" value="F:transcription cis-regulatory region binding"/>
    <property type="evidence" value="ECO:0007669"/>
    <property type="project" value="TreeGrafter"/>
</dbReference>
<dbReference type="AlphaFoldDB" id="A0A370I3G9"/>
<feature type="compositionally biased region" description="Basic and acidic residues" evidence="5">
    <location>
        <begin position="1"/>
        <end position="23"/>
    </location>
</feature>